<comment type="subcellular location">
    <subcellularLocation>
        <location evidence="1">Cell membrane</location>
        <topology evidence="1">Lipid-anchor</topology>
        <topology evidence="1">GPI-anchor</topology>
    </subcellularLocation>
</comment>
<evidence type="ECO:0000256" key="9">
    <source>
        <dbReference type="SAM" id="SignalP"/>
    </source>
</evidence>
<evidence type="ECO:0000256" key="5">
    <source>
        <dbReference type="ARBA" id="ARBA00023180"/>
    </source>
</evidence>
<dbReference type="EMBL" id="SSTD01017768">
    <property type="protein sequence ID" value="TYJ98953.1"/>
    <property type="molecule type" value="Genomic_DNA"/>
</dbReference>
<dbReference type="Pfam" id="PF25079">
    <property type="entry name" value="COB_C"/>
    <property type="match status" value="1"/>
</dbReference>
<evidence type="ECO:0000256" key="6">
    <source>
        <dbReference type="ARBA" id="ARBA00023288"/>
    </source>
</evidence>
<keyword evidence="4 9" id="KW-0732">Signal</keyword>
<evidence type="ECO:0000256" key="1">
    <source>
        <dbReference type="ARBA" id="ARBA00004609"/>
    </source>
</evidence>
<evidence type="ECO:0000256" key="3">
    <source>
        <dbReference type="ARBA" id="ARBA00022622"/>
    </source>
</evidence>
<dbReference type="InterPro" id="IPR006918">
    <property type="entry name" value="COBRA_pln"/>
</dbReference>
<evidence type="ECO:0000259" key="10">
    <source>
        <dbReference type="Pfam" id="PF25079"/>
    </source>
</evidence>
<dbReference type="AlphaFoldDB" id="A0A5D3BI42"/>
<keyword evidence="3" id="KW-0336">GPI-anchor</keyword>
<keyword evidence="8" id="KW-0812">Transmembrane</keyword>
<feature type="signal peptide" evidence="9">
    <location>
        <begin position="1"/>
        <end position="25"/>
    </location>
</feature>
<dbReference type="GO" id="GO:0052324">
    <property type="term" value="P:plant-type cell wall cellulose biosynthetic process"/>
    <property type="evidence" value="ECO:0007669"/>
    <property type="project" value="TreeGrafter"/>
</dbReference>
<sequence>MNSDKLKLLTFSTTSFLFLISLAAAFDPLDPNGKIEIKWDVMYWTADGYVATVTITNSQTYRHITSPGWTLGWVWAKEEVIWSMQGAEATDQGDCSSSTFTETIPHSCKRDPSVVDLLPGAPYNKQAAMCCKGGVLTSWGQDPSSAVSAFQLTVGRSGSSNNTVRLPKNFTLNGPGLGYTCSQAKIVPPSAFYSSDGRRRTNALMTWDVTCSYSQFLASQTPTCCVSMSSFYNSKITPCKACACGCKDRTACILTESDLQSVTELNAPTNDSAPVVQCTAHNCPIQVHWHVKENYKGYWRVKITISNLNYRLNYSQWTLVVEHPNFNNTVEVYSFVYKPLTPFISKNDTALFHGLKFFNDVLLQAGPNGNVHSEIIFQKDSTFTLEHGWAFPRKVYFDGDECVMPSPDSYPFLPNLANPNPILLSTTLACIFLPIFLTLLS</sequence>
<keyword evidence="6" id="KW-0449">Lipoprotein</keyword>
<dbReference type="PIRSF" id="PIRSF038122">
    <property type="entry name" value="COBRA"/>
    <property type="match status" value="1"/>
</dbReference>
<feature type="transmembrane region" description="Helical" evidence="8">
    <location>
        <begin position="422"/>
        <end position="440"/>
    </location>
</feature>
<protein>
    <recommendedName>
        <fullName evidence="7">COBRA-like protein</fullName>
    </recommendedName>
</protein>
<evidence type="ECO:0000256" key="2">
    <source>
        <dbReference type="ARBA" id="ARBA00005507"/>
    </source>
</evidence>
<keyword evidence="8" id="KW-0472">Membrane</keyword>
<dbReference type="Pfam" id="PF04833">
    <property type="entry name" value="COBRA"/>
    <property type="match status" value="1"/>
</dbReference>
<comment type="caution">
    <text evidence="11">The sequence shown here is derived from an EMBL/GenBank/DDBJ whole genome shotgun (WGS) entry which is preliminary data.</text>
</comment>
<evidence type="ECO:0000313" key="11">
    <source>
        <dbReference type="EMBL" id="TYJ98953.1"/>
    </source>
</evidence>
<dbReference type="GO" id="GO:0005886">
    <property type="term" value="C:plasma membrane"/>
    <property type="evidence" value="ECO:0007669"/>
    <property type="project" value="UniProtKB-SubCell"/>
</dbReference>
<dbReference type="PANTHER" id="PTHR31673">
    <property type="entry name" value="PROTEIN COBRA"/>
    <property type="match status" value="1"/>
</dbReference>
<keyword evidence="8" id="KW-1133">Transmembrane helix</keyword>
<dbReference type="GO" id="GO:0010215">
    <property type="term" value="P:cellulose microfibril organization"/>
    <property type="evidence" value="ECO:0007669"/>
    <property type="project" value="InterPro"/>
</dbReference>
<evidence type="ECO:0000256" key="4">
    <source>
        <dbReference type="ARBA" id="ARBA00022729"/>
    </source>
</evidence>
<reference evidence="11 12" key="1">
    <citation type="submission" date="2019-08" db="EMBL/GenBank/DDBJ databases">
        <title>Draft genome sequences of two oriental melons (Cucumis melo L. var makuwa).</title>
        <authorList>
            <person name="Kwon S.-Y."/>
        </authorList>
    </citation>
    <scope>NUCLEOTIDE SEQUENCE [LARGE SCALE GENOMIC DNA]</scope>
    <source>
        <strain evidence="12">cv. Chang Bougi</strain>
        <tissue evidence="11">Leaf</tissue>
    </source>
</reference>
<evidence type="ECO:0000256" key="7">
    <source>
        <dbReference type="PIRNR" id="PIRNR038122"/>
    </source>
</evidence>
<comment type="similarity">
    <text evidence="2 7">Belongs to the COBRA family.</text>
</comment>
<evidence type="ECO:0000313" key="12">
    <source>
        <dbReference type="Proteomes" id="UP000321947"/>
    </source>
</evidence>
<dbReference type="Proteomes" id="UP000321947">
    <property type="component" value="Unassembled WGS sequence"/>
</dbReference>
<evidence type="ECO:0000256" key="8">
    <source>
        <dbReference type="SAM" id="Phobius"/>
    </source>
</evidence>
<accession>A0A5D3BI42</accession>
<keyword evidence="5" id="KW-0325">Glycoprotein</keyword>
<dbReference type="InterPro" id="IPR056900">
    <property type="entry name" value="COB_C"/>
</dbReference>
<feature type="chain" id="PRO_5022693983" description="COBRA-like protein" evidence="9">
    <location>
        <begin position="26"/>
        <end position="441"/>
    </location>
</feature>
<dbReference type="GO" id="GO:0098552">
    <property type="term" value="C:side of membrane"/>
    <property type="evidence" value="ECO:0007669"/>
    <property type="project" value="UniProtKB-KW"/>
</dbReference>
<feature type="domain" description="COBRA C-terminal" evidence="10">
    <location>
        <begin position="223"/>
        <end position="411"/>
    </location>
</feature>
<dbReference type="PANTHER" id="PTHR31673:SF27">
    <property type="entry name" value="COBRA-LIKE PROTEIN"/>
    <property type="match status" value="1"/>
</dbReference>
<proteinExistence type="inferred from homology"/>
<gene>
    <name evidence="11" type="ORF">E5676_scaffold248G001540</name>
</gene>
<organism evidence="11 12">
    <name type="scientific">Cucumis melo var. makuwa</name>
    <name type="common">Oriental melon</name>
    <dbReference type="NCBI Taxonomy" id="1194695"/>
    <lineage>
        <taxon>Eukaryota</taxon>
        <taxon>Viridiplantae</taxon>
        <taxon>Streptophyta</taxon>
        <taxon>Embryophyta</taxon>
        <taxon>Tracheophyta</taxon>
        <taxon>Spermatophyta</taxon>
        <taxon>Magnoliopsida</taxon>
        <taxon>eudicotyledons</taxon>
        <taxon>Gunneridae</taxon>
        <taxon>Pentapetalae</taxon>
        <taxon>rosids</taxon>
        <taxon>fabids</taxon>
        <taxon>Cucurbitales</taxon>
        <taxon>Cucurbitaceae</taxon>
        <taxon>Benincaseae</taxon>
        <taxon>Cucumis</taxon>
    </lineage>
</organism>
<name>A0A5D3BI42_CUCMM</name>